<dbReference type="AlphaFoldDB" id="A0AAD4M2E1"/>
<feature type="repeat" description="RCC1" evidence="1">
    <location>
        <begin position="1"/>
        <end position="54"/>
    </location>
</feature>
<feature type="compositionally biased region" description="Polar residues" evidence="2">
    <location>
        <begin position="209"/>
        <end position="221"/>
    </location>
</feature>
<keyword evidence="3" id="KW-1133">Transmembrane helix</keyword>
<dbReference type="Proteomes" id="UP001203297">
    <property type="component" value="Unassembled WGS sequence"/>
</dbReference>
<feature type="region of interest" description="Disordered" evidence="2">
    <location>
        <begin position="1"/>
        <end position="27"/>
    </location>
</feature>
<keyword evidence="5" id="KW-1185">Reference proteome</keyword>
<keyword evidence="3" id="KW-0812">Transmembrane</keyword>
<feature type="region of interest" description="Disordered" evidence="2">
    <location>
        <begin position="174"/>
        <end position="221"/>
    </location>
</feature>
<gene>
    <name evidence="4" type="ORF">B0F90DRAFT_860571</name>
</gene>
<dbReference type="PROSITE" id="PS50012">
    <property type="entry name" value="RCC1_3"/>
    <property type="match status" value="1"/>
</dbReference>
<dbReference type="Pfam" id="PF00415">
    <property type="entry name" value="RCC1"/>
    <property type="match status" value="1"/>
</dbReference>
<comment type="caution">
    <text evidence="4">The sequence shown here is derived from an EMBL/GenBank/DDBJ whole genome shotgun (WGS) entry which is preliminary data.</text>
</comment>
<proteinExistence type="predicted"/>
<dbReference type="EMBL" id="WTXG01000033">
    <property type="protein sequence ID" value="KAI0297827.1"/>
    <property type="molecule type" value="Genomic_DNA"/>
</dbReference>
<name>A0AAD4M2E1_9AGAM</name>
<evidence type="ECO:0000313" key="4">
    <source>
        <dbReference type="EMBL" id="KAI0297827.1"/>
    </source>
</evidence>
<evidence type="ECO:0000313" key="5">
    <source>
        <dbReference type="Proteomes" id="UP001203297"/>
    </source>
</evidence>
<evidence type="ECO:0000256" key="2">
    <source>
        <dbReference type="SAM" id="MobiDB-lite"/>
    </source>
</evidence>
<feature type="transmembrane region" description="Helical" evidence="3">
    <location>
        <begin position="118"/>
        <end position="139"/>
    </location>
</feature>
<keyword evidence="3" id="KW-0472">Membrane</keyword>
<evidence type="ECO:0000256" key="1">
    <source>
        <dbReference type="PROSITE-ProRule" id="PRU00235"/>
    </source>
</evidence>
<dbReference type="InterPro" id="IPR000408">
    <property type="entry name" value="Reg_chr_condens"/>
</dbReference>
<accession>A0AAD4M2E1</accession>
<evidence type="ECO:0000256" key="3">
    <source>
        <dbReference type="SAM" id="Phobius"/>
    </source>
</evidence>
<protein>
    <submittedName>
        <fullName evidence="4">Uncharacterized protein</fullName>
    </submittedName>
</protein>
<reference evidence="4" key="1">
    <citation type="journal article" date="2022" name="New Phytol.">
        <title>Evolutionary transition to the ectomycorrhizal habit in the genomes of a hyperdiverse lineage of mushroom-forming fungi.</title>
        <authorList>
            <person name="Looney B."/>
            <person name="Miyauchi S."/>
            <person name="Morin E."/>
            <person name="Drula E."/>
            <person name="Courty P.E."/>
            <person name="Kohler A."/>
            <person name="Kuo A."/>
            <person name="LaButti K."/>
            <person name="Pangilinan J."/>
            <person name="Lipzen A."/>
            <person name="Riley R."/>
            <person name="Andreopoulos W."/>
            <person name="He G."/>
            <person name="Johnson J."/>
            <person name="Nolan M."/>
            <person name="Tritt A."/>
            <person name="Barry K.W."/>
            <person name="Grigoriev I.V."/>
            <person name="Nagy L.G."/>
            <person name="Hibbett D."/>
            <person name="Henrissat B."/>
            <person name="Matheny P.B."/>
            <person name="Labbe J."/>
            <person name="Martin F.M."/>
        </authorList>
    </citation>
    <scope>NUCLEOTIDE SEQUENCE</scope>
    <source>
        <strain evidence="4">BPL690</strain>
    </source>
</reference>
<sequence length="221" mass="24831">MTIAWGQNAANGELGSGPEEPKSLTKPQRNQPLIGIDVFDVAAGQNTTFFLVTPNEKYSDLPRHPFELDTPDVCMICHKDDGDPLACDKPPSQMVNGSAQSVYVIRVHRLAVLLRPRWMRLILAMVMIIMILMTMMMMMTVTMTKTMTTTTTKTMTTTTTTMAIMMMTKTRKTKMKTKTLGGSVRRLRMRSGGQRQSGKSDNQKKKNYIVTQPPKTESTYK</sequence>
<organism evidence="4 5">
    <name type="scientific">Multifurca ochricompacta</name>
    <dbReference type="NCBI Taxonomy" id="376703"/>
    <lineage>
        <taxon>Eukaryota</taxon>
        <taxon>Fungi</taxon>
        <taxon>Dikarya</taxon>
        <taxon>Basidiomycota</taxon>
        <taxon>Agaricomycotina</taxon>
        <taxon>Agaricomycetes</taxon>
        <taxon>Russulales</taxon>
        <taxon>Russulaceae</taxon>
        <taxon>Multifurca</taxon>
    </lineage>
</organism>